<dbReference type="Gene3D" id="2.170.270.10">
    <property type="entry name" value="SET domain"/>
    <property type="match status" value="1"/>
</dbReference>
<dbReference type="EMBL" id="LGTQ01000009">
    <property type="protein sequence ID" value="KPM47968.1"/>
    <property type="molecule type" value="Genomic_DNA"/>
</dbReference>
<dbReference type="InterPro" id="IPR001214">
    <property type="entry name" value="SET_dom"/>
</dbReference>
<accession>A0A0P7BL28</accession>
<protein>
    <submittedName>
        <fullName evidence="2">SET domain protein</fullName>
    </submittedName>
</protein>
<dbReference type="Proteomes" id="UP000050454">
    <property type="component" value="Unassembled WGS sequence"/>
</dbReference>
<dbReference type="PATRIC" id="fig|1605367.3.peg.3837"/>
<proteinExistence type="predicted"/>
<dbReference type="OrthoDB" id="166979at2"/>
<dbReference type="AlphaFoldDB" id="A0A0P7BL28"/>
<dbReference type="RefSeq" id="WP_055148575.1">
    <property type="nucleotide sequence ID" value="NZ_JXSZ01000009.1"/>
</dbReference>
<dbReference type="STRING" id="1605367.AFM12_12165"/>
<gene>
    <name evidence="2" type="ORF">AFM12_12165</name>
</gene>
<dbReference type="InterPro" id="IPR046341">
    <property type="entry name" value="SET_dom_sf"/>
</dbReference>
<dbReference type="SUPFAM" id="SSF82199">
    <property type="entry name" value="SET domain"/>
    <property type="match status" value="1"/>
</dbReference>
<evidence type="ECO:0000259" key="1">
    <source>
        <dbReference type="PROSITE" id="PS50280"/>
    </source>
</evidence>
<dbReference type="Pfam" id="PF00856">
    <property type="entry name" value="SET"/>
    <property type="match status" value="1"/>
</dbReference>
<dbReference type="PROSITE" id="PS50280">
    <property type="entry name" value="SET"/>
    <property type="match status" value="1"/>
</dbReference>
<organism evidence="2 3">
    <name type="scientific">Jiulongibacter sediminis</name>
    <dbReference type="NCBI Taxonomy" id="1605367"/>
    <lineage>
        <taxon>Bacteria</taxon>
        <taxon>Pseudomonadati</taxon>
        <taxon>Bacteroidota</taxon>
        <taxon>Cytophagia</taxon>
        <taxon>Cytophagales</taxon>
        <taxon>Leadbetterellaceae</taxon>
        <taxon>Jiulongibacter</taxon>
    </lineage>
</organism>
<evidence type="ECO:0000313" key="3">
    <source>
        <dbReference type="Proteomes" id="UP000050454"/>
    </source>
</evidence>
<feature type="domain" description="SET" evidence="1">
    <location>
        <begin position="4"/>
        <end position="112"/>
    </location>
</feature>
<comment type="caution">
    <text evidence="2">The sequence shown here is derived from an EMBL/GenBank/DDBJ whole genome shotgun (WGS) entry which is preliminary data.</text>
</comment>
<keyword evidence="3" id="KW-1185">Reference proteome</keyword>
<name>A0A0P7BL28_9BACT</name>
<reference evidence="2 3" key="1">
    <citation type="submission" date="2015-07" db="EMBL/GenBank/DDBJ databases">
        <title>The draft genome sequence of Leadbetterella sp. JN14-9.</title>
        <authorList>
            <person name="Liu Y."/>
            <person name="Du J."/>
            <person name="Shao Z."/>
        </authorList>
    </citation>
    <scope>NUCLEOTIDE SEQUENCE [LARGE SCALE GENOMIC DNA]</scope>
    <source>
        <strain evidence="2 3">JN14-9</strain>
    </source>
</reference>
<evidence type="ECO:0000313" key="2">
    <source>
        <dbReference type="EMBL" id="KPM47968.1"/>
    </source>
</evidence>
<sequence>MFHPDTKLVYINDQIGYGVFATAFIPEGTITYVKDALEVCVKPEEFRNYEPALQEVIEKYSYMDQDGVRVVSWDFAKYVNHCCHCNSMSTGYGFEIAIHDIFPGEQITDEYGLFNLTEPMTIACGKEGCRGTLMPSDFDHYYLDWDAKVSKSIQHLFDVPQPLYPVMDQKTIAEIEELKKRPESYKSVYALKHKLLKAA</sequence>